<name>A0A2T6ZMG1_TUBBO</name>
<gene>
    <name evidence="1" type="ORF">B9Z19DRAFT_1148560</name>
</gene>
<evidence type="ECO:0000313" key="2">
    <source>
        <dbReference type="Proteomes" id="UP000244722"/>
    </source>
</evidence>
<evidence type="ECO:0000313" key="1">
    <source>
        <dbReference type="EMBL" id="PUU76680.1"/>
    </source>
</evidence>
<evidence type="ECO:0008006" key="3">
    <source>
        <dbReference type="Google" id="ProtNLM"/>
    </source>
</evidence>
<keyword evidence="2" id="KW-1185">Reference proteome</keyword>
<dbReference type="Proteomes" id="UP000244722">
    <property type="component" value="Unassembled WGS sequence"/>
</dbReference>
<dbReference type="OrthoDB" id="2142759at2759"/>
<organism evidence="1 2">
    <name type="scientific">Tuber borchii</name>
    <name type="common">White truffle</name>
    <dbReference type="NCBI Taxonomy" id="42251"/>
    <lineage>
        <taxon>Eukaryota</taxon>
        <taxon>Fungi</taxon>
        <taxon>Dikarya</taxon>
        <taxon>Ascomycota</taxon>
        <taxon>Pezizomycotina</taxon>
        <taxon>Pezizomycetes</taxon>
        <taxon>Pezizales</taxon>
        <taxon>Tuberaceae</taxon>
        <taxon>Tuber</taxon>
    </lineage>
</organism>
<sequence length="87" mass="10131">MYKLFDSHHFSINPDDDYKIVCFTPIASVHGIAGRKLDQRLLHDLLRPIDHLLCCHFRQGVLVNVMGARECFLRRTSRPAQILWARS</sequence>
<reference evidence="1 2" key="1">
    <citation type="submission" date="2017-04" db="EMBL/GenBank/DDBJ databases">
        <title>Draft genome sequence of Tuber borchii Vittad., a whitish edible truffle.</title>
        <authorList>
            <consortium name="DOE Joint Genome Institute"/>
            <person name="Murat C."/>
            <person name="Kuo A."/>
            <person name="Barry K.W."/>
            <person name="Clum A."/>
            <person name="Dockter R.B."/>
            <person name="Fauchery L."/>
            <person name="Iotti M."/>
            <person name="Kohler A."/>
            <person name="Labutti K."/>
            <person name="Lindquist E.A."/>
            <person name="Lipzen A."/>
            <person name="Ohm R.A."/>
            <person name="Wang M."/>
            <person name="Grigoriev I.V."/>
            <person name="Zambonelli A."/>
            <person name="Martin F.M."/>
        </authorList>
    </citation>
    <scope>NUCLEOTIDE SEQUENCE [LARGE SCALE GENOMIC DNA]</scope>
    <source>
        <strain evidence="1 2">Tbo3840</strain>
    </source>
</reference>
<protein>
    <recommendedName>
        <fullName evidence="3">HNH nuclease domain-containing protein</fullName>
    </recommendedName>
</protein>
<dbReference type="EMBL" id="NESQ01000179">
    <property type="protein sequence ID" value="PUU76680.1"/>
    <property type="molecule type" value="Genomic_DNA"/>
</dbReference>
<comment type="caution">
    <text evidence="1">The sequence shown here is derived from an EMBL/GenBank/DDBJ whole genome shotgun (WGS) entry which is preliminary data.</text>
</comment>
<proteinExistence type="predicted"/>
<dbReference type="STRING" id="42251.A0A2T6ZMG1"/>
<dbReference type="AlphaFoldDB" id="A0A2T6ZMG1"/>
<accession>A0A2T6ZMG1</accession>